<keyword evidence="2" id="KW-1185">Reference proteome</keyword>
<dbReference type="Pfam" id="PF05402">
    <property type="entry name" value="PqqD"/>
    <property type="match status" value="1"/>
</dbReference>
<organism evidence="1 2">
    <name type="scientific">Faecalicatena fissicatena</name>
    <dbReference type="NCBI Taxonomy" id="290055"/>
    <lineage>
        <taxon>Bacteria</taxon>
        <taxon>Bacillati</taxon>
        <taxon>Bacillota</taxon>
        <taxon>Clostridia</taxon>
        <taxon>Lachnospirales</taxon>
        <taxon>Lachnospiraceae</taxon>
        <taxon>Faecalicatena</taxon>
    </lineage>
</organism>
<dbReference type="SUPFAM" id="SSF53795">
    <property type="entry name" value="PEP carboxykinase-like"/>
    <property type="match status" value="1"/>
</dbReference>
<dbReference type="InterPro" id="IPR008792">
    <property type="entry name" value="PQQD"/>
</dbReference>
<reference evidence="1 2" key="1">
    <citation type="journal article" date="2020" name="Cell Host Microbe">
        <title>Functional and Genomic Variation between Human-Derived Isolates of Lachnospiraceae Reveals Inter- and Intra-Species Diversity.</title>
        <authorList>
            <person name="Sorbara M.T."/>
            <person name="Littmann E.R."/>
            <person name="Fontana E."/>
            <person name="Moody T.U."/>
            <person name="Kohout C.E."/>
            <person name="Gjonbalaj M."/>
            <person name="Eaton V."/>
            <person name="Seok R."/>
            <person name="Leiner I.M."/>
            <person name="Pamer E.G."/>
        </authorList>
    </citation>
    <scope>NUCLEOTIDE SEQUENCE [LARGE SCALE GENOMIC DNA]</scope>
    <source>
        <strain evidence="1 2">MSK.14.16</strain>
    </source>
</reference>
<sequence>MLKKQPGFVLKKIKDSYYLLPFGQQVADQKKGLFLNETGAFLWECLCDTTKHAELVKKLAGHYQLEESDFPMLEEDVNLFLNQLTSFDILKDDGDSADSLSSIYINIADLVIRLCGPAELFPKEFSAFACDPKTAQKITQEIHLICQSPTKQNGTVLLRNRELSILEHADGYVMLFPTLKNIFEAHMTKDGHLVQIYCSSAVTESNLENLFHAIRPFFLFIAQKNGKFAVHSASLLYKEKAWLFSGHSGMGKSTHTNLWKELFGTPLLNGDLNLIGEENGQFFVYGIPWCGTSGICTTEKQRLGGIVLLGRDAKDNRFEIMTPAERVLRVMQRMISPSWTDELVSRSLAFAETLTDEIPVFHFLCMKNPSAAHKMRQRIDLWEAVKQ</sequence>
<dbReference type="InterPro" id="IPR041881">
    <property type="entry name" value="PqqD_sf"/>
</dbReference>
<comment type="caution">
    <text evidence="1">The sequence shown here is derived from an EMBL/GenBank/DDBJ whole genome shotgun (WGS) entry which is preliminary data.</text>
</comment>
<accession>A0ABX2GY13</accession>
<dbReference type="EMBL" id="JAAWUZ010000015">
    <property type="protein sequence ID" value="NSG29812.1"/>
    <property type="molecule type" value="Genomic_DNA"/>
</dbReference>
<dbReference type="RefSeq" id="WP_173866075.1">
    <property type="nucleotide sequence ID" value="NZ_JAAWUU010000014.1"/>
</dbReference>
<name>A0ABX2GY13_9FIRM</name>
<evidence type="ECO:0000313" key="2">
    <source>
        <dbReference type="Proteomes" id="UP000821846"/>
    </source>
</evidence>
<gene>
    <name evidence="1" type="ORF">HFM93_05880</name>
</gene>
<dbReference type="Gene3D" id="1.10.10.1150">
    <property type="entry name" value="Coenzyme PQQ synthesis protein D (PqqD)"/>
    <property type="match status" value="1"/>
</dbReference>
<proteinExistence type="predicted"/>
<evidence type="ECO:0000313" key="1">
    <source>
        <dbReference type="EMBL" id="NSG29812.1"/>
    </source>
</evidence>
<protein>
    <submittedName>
        <fullName evidence="1">PqqD family protein</fullName>
    </submittedName>
</protein>
<dbReference type="Proteomes" id="UP000821846">
    <property type="component" value="Unassembled WGS sequence"/>
</dbReference>